<organism evidence="5 6">
    <name type="scientific">Planococcus salinus</name>
    <dbReference type="NCBI Taxonomy" id="1848460"/>
    <lineage>
        <taxon>Bacteria</taxon>
        <taxon>Bacillati</taxon>
        <taxon>Bacillota</taxon>
        <taxon>Bacilli</taxon>
        <taxon>Bacillales</taxon>
        <taxon>Caryophanaceae</taxon>
        <taxon>Planococcus</taxon>
    </lineage>
</organism>
<sequence>MIPLQFFTQYMKHPRSVGAILPSSRQLAEQMVASIRFESTDCIVEYGPGTGVFTEQLIQKKRNSTKLLLFENNRGFYELLQQKYGDMDNVHIIFDSAERVAHYLNKYGVEQVDYIVSGLPFASLPKEVSERILRETKKVLGQDGVFITFQYTRFKQKYLHSFFTSIQVDKVLRNAPPAFVFKCIQ</sequence>
<dbReference type="EMBL" id="RIAX01000001">
    <property type="protein sequence ID" value="RNF40907.1"/>
    <property type="molecule type" value="Genomic_DNA"/>
</dbReference>
<reference evidence="5 6" key="1">
    <citation type="journal article" date="2018" name="Int. J. Syst. Evol. Microbiol.">
        <title>Planococcus salinus sp. nov., a moderately halophilic bacterium isolated from a saline-alkali soil.</title>
        <authorList>
            <person name="Gan L."/>
        </authorList>
    </citation>
    <scope>NUCLEOTIDE SEQUENCE [LARGE SCALE GENOMIC DNA]</scope>
    <source>
        <strain evidence="5 6">LCB217</strain>
    </source>
</reference>
<dbReference type="RefSeq" id="WP_123163657.1">
    <property type="nucleotide sequence ID" value="NZ_RIAX01000001.1"/>
</dbReference>
<comment type="caution">
    <text evidence="5">The sequence shown here is derived from an EMBL/GenBank/DDBJ whole genome shotgun (WGS) entry which is preliminary data.</text>
</comment>
<keyword evidence="2 5" id="KW-0808">Transferase</keyword>
<dbReference type="CDD" id="cd02440">
    <property type="entry name" value="AdoMet_MTases"/>
    <property type="match status" value="1"/>
</dbReference>
<dbReference type="Proteomes" id="UP000275473">
    <property type="component" value="Unassembled WGS sequence"/>
</dbReference>
<accession>A0A3M8PB29</accession>
<dbReference type="Pfam" id="PF00398">
    <property type="entry name" value="RrnaAD"/>
    <property type="match status" value="1"/>
</dbReference>
<protein>
    <submittedName>
        <fullName evidence="5">Methyltransferase domain-containing protein</fullName>
    </submittedName>
</protein>
<dbReference type="GO" id="GO:0008168">
    <property type="term" value="F:methyltransferase activity"/>
    <property type="evidence" value="ECO:0007669"/>
    <property type="project" value="UniProtKB-KW"/>
</dbReference>
<dbReference type="Gene3D" id="3.40.50.150">
    <property type="entry name" value="Vaccinia Virus protein VP39"/>
    <property type="match status" value="1"/>
</dbReference>
<name>A0A3M8PB29_9BACL</name>
<dbReference type="GO" id="GO:0003723">
    <property type="term" value="F:RNA binding"/>
    <property type="evidence" value="ECO:0007669"/>
    <property type="project" value="UniProtKB-KW"/>
</dbReference>
<keyword evidence="3" id="KW-0949">S-adenosyl-L-methionine</keyword>
<gene>
    <name evidence="5" type="ORF">EEX84_00710</name>
</gene>
<keyword evidence="1 5" id="KW-0489">Methyltransferase</keyword>
<dbReference type="InterPro" id="IPR029063">
    <property type="entry name" value="SAM-dependent_MTases_sf"/>
</dbReference>
<evidence type="ECO:0000256" key="2">
    <source>
        <dbReference type="ARBA" id="ARBA00022679"/>
    </source>
</evidence>
<dbReference type="SUPFAM" id="SSF53335">
    <property type="entry name" value="S-adenosyl-L-methionine-dependent methyltransferases"/>
    <property type="match status" value="1"/>
</dbReference>
<dbReference type="InterPro" id="IPR001737">
    <property type="entry name" value="KsgA/Erm"/>
</dbReference>
<keyword evidence="4" id="KW-0694">RNA-binding</keyword>
<dbReference type="OrthoDB" id="9805585at2"/>
<proteinExistence type="predicted"/>
<dbReference type="GO" id="GO:0032259">
    <property type="term" value="P:methylation"/>
    <property type="evidence" value="ECO:0007669"/>
    <property type="project" value="UniProtKB-KW"/>
</dbReference>
<evidence type="ECO:0000256" key="3">
    <source>
        <dbReference type="ARBA" id="ARBA00022691"/>
    </source>
</evidence>
<evidence type="ECO:0000313" key="6">
    <source>
        <dbReference type="Proteomes" id="UP000275473"/>
    </source>
</evidence>
<keyword evidence="6" id="KW-1185">Reference proteome</keyword>
<dbReference type="AlphaFoldDB" id="A0A3M8PB29"/>
<evidence type="ECO:0000256" key="4">
    <source>
        <dbReference type="ARBA" id="ARBA00022884"/>
    </source>
</evidence>
<evidence type="ECO:0000313" key="5">
    <source>
        <dbReference type="EMBL" id="RNF40907.1"/>
    </source>
</evidence>
<evidence type="ECO:0000256" key="1">
    <source>
        <dbReference type="ARBA" id="ARBA00022603"/>
    </source>
</evidence>